<evidence type="ECO:0000313" key="2">
    <source>
        <dbReference type="Proteomes" id="UP000018144"/>
    </source>
</evidence>
<accession>U4LKC3</accession>
<dbReference type="AlphaFoldDB" id="U4LKC3"/>
<proteinExistence type="predicted"/>
<dbReference type="Proteomes" id="UP000018144">
    <property type="component" value="Unassembled WGS sequence"/>
</dbReference>
<dbReference type="EMBL" id="HF935781">
    <property type="protein sequence ID" value="CCX13126.1"/>
    <property type="molecule type" value="Genomic_DNA"/>
</dbReference>
<reference evidence="1 2" key="1">
    <citation type="journal article" date="2013" name="PLoS Genet.">
        <title>The genome and development-dependent transcriptomes of Pyronema confluens: a window into fungal evolution.</title>
        <authorList>
            <person name="Traeger S."/>
            <person name="Altegoer F."/>
            <person name="Freitag M."/>
            <person name="Gabaldon T."/>
            <person name="Kempken F."/>
            <person name="Kumar A."/>
            <person name="Marcet-Houben M."/>
            <person name="Poggeler S."/>
            <person name="Stajich J.E."/>
            <person name="Nowrousian M."/>
        </authorList>
    </citation>
    <scope>NUCLEOTIDE SEQUENCE [LARGE SCALE GENOMIC DNA]</scope>
    <source>
        <strain evidence="2">CBS 100304</strain>
        <tissue evidence="1">Vegetative mycelium</tissue>
    </source>
</reference>
<keyword evidence="2" id="KW-1185">Reference proteome</keyword>
<protein>
    <submittedName>
        <fullName evidence="1">Uncharacterized protein</fullName>
    </submittedName>
</protein>
<name>U4LKC3_PYROM</name>
<gene>
    <name evidence="1" type="ORF">PCON_12719</name>
</gene>
<organism evidence="1 2">
    <name type="scientific">Pyronema omphalodes (strain CBS 100304)</name>
    <name type="common">Pyronema confluens</name>
    <dbReference type="NCBI Taxonomy" id="1076935"/>
    <lineage>
        <taxon>Eukaryota</taxon>
        <taxon>Fungi</taxon>
        <taxon>Dikarya</taxon>
        <taxon>Ascomycota</taxon>
        <taxon>Pezizomycotina</taxon>
        <taxon>Pezizomycetes</taxon>
        <taxon>Pezizales</taxon>
        <taxon>Pyronemataceae</taxon>
        <taxon>Pyronema</taxon>
    </lineage>
</organism>
<evidence type="ECO:0000313" key="1">
    <source>
        <dbReference type="EMBL" id="CCX13126.1"/>
    </source>
</evidence>
<sequence length="40" mass="4721">MPLQKCPPYLPLQFHHITTEHLQHTSNLCDYGSLLLNLFR</sequence>